<name>A0ABU8X295_9BURK</name>
<comment type="caution">
    <text evidence="8">The sequence shown here is derived from an EMBL/GenBank/DDBJ whole genome shotgun (WGS) entry which is preliminary data.</text>
</comment>
<keyword evidence="2" id="KW-0813">Transport</keyword>
<evidence type="ECO:0000256" key="1">
    <source>
        <dbReference type="ARBA" id="ARBA00004141"/>
    </source>
</evidence>
<sequence length="426" mass="45598">MREEESGRFEVGGKRAFYVLAICSLLHAMCSADWQVMAVVLEPMRRDMALSDAQVGLASSAYFLGVIFFVIPVSHLVDAWSRRYMLGLTAIFWSACTLFTGMAGGIASLLVARLGVGVGEAGFGPGSTALVSASFPEEQRARKLGILNAFITVGVFLGVTGGGYLSAKYGWRMPFYVFGVAGIVLGILAFFMQDYRLPRSDNSDTVGGSLLANLRQLIRIRTLRWVWVGLGMNAVLQVSVSTWLPALLMRAYDLQEDKAGYLMGAFTAIGLLGPILGGIVADRWQRRHPGGRMRLAATGAAMASVFLWLSLVAGLDRHNEVLMYFGAAMMSLHSIGVAMAFPAAAAAVQDIVPAKFRSLAWGASIAALFLLGGAWGPLLVGTLSQAFGDGYRGLAIGLAATGLFGLLASGIWWAAARQMRHDRARP</sequence>
<feature type="transmembrane region" description="Helical" evidence="6">
    <location>
        <begin position="16"/>
        <end position="41"/>
    </location>
</feature>
<keyword evidence="5 6" id="KW-0472">Membrane</keyword>
<evidence type="ECO:0000313" key="8">
    <source>
        <dbReference type="EMBL" id="MEJ8853901.1"/>
    </source>
</evidence>
<dbReference type="RefSeq" id="WP_340334000.1">
    <property type="nucleotide sequence ID" value="NZ_JBBKZS010000002.1"/>
</dbReference>
<keyword evidence="3 6" id="KW-0812">Transmembrane</keyword>
<organism evidence="8 9">
    <name type="scientific">Variovorax robiniae</name>
    <dbReference type="NCBI Taxonomy" id="1836199"/>
    <lineage>
        <taxon>Bacteria</taxon>
        <taxon>Pseudomonadati</taxon>
        <taxon>Pseudomonadota</taxon>
        <taxon>Betaproteobacteria</taxon>
        <taxon>Burkholderiales</taxon>
        <taxon>Comamonadaceae</taxon>
        <taxon>Variovorax</taxon>
    </lineage>
</organism>
<dbReference type="SUPFAM" id="SSF103473">
    <property type="entry name" value="MFS general substrate transporter"/>
    <property type="match status" value="1"/>
</dbReference>
<evidence type="ECO:0000256" key="5">
    <source>
        <dbReference type="ARBA" id="ARBA00023136"/>
    </source>
</evidence>
<feature type="transmembrane region" description="Helical" evidence="6">
    <location>
        <begin position="321"/>
        <end position="347"/>
    </location>
</feature>
<dbReference type="Gene3D" id="1.20.1250.20">
    <property type="entry name" value="MFS general substrate transporter like domains"/>
    <property type="match status" value="2"/>
</dbReference>
<dbReference type="PROSITE" id="PS50850">
    <property type="entry name" value="MFS"/>
    <property type="match status" value="1"/>
</dbReference>
<keyword evidence="4 6" id="KW-1133">Transmembrane helix</keyword>
<dbReference type="PANTHER" id="PTHR23505">
    <property type="entry name" value="SPINSTER"/>
    <property type="match status" value="1"/>
</dbReference>
<dbReference type="InterPro" id="IPR011701">
    <property type="entry name" value="MFS"/>
</dbReference>
<feature type="transmembrane region" description="Helical" evidence="6">
    <location>
        <begin position="293"/>
        <end position="315"/>
    </location>
</feature>
<feature type="transmembrane region" description="Helical" evidence="6">
    <location>
        <begin position="144"/>
        <end position="167"/>
    </location>
</feature>
<feature type="transmembrane region" description="Helical" evidence="6">
    <location>
        <begin position="391"/>
        <end position="415"/>
    </location>
</feature>
<evidence type="ECO:0000256" key="2">
    <source>
        <dbReference type="ARBA" id="ARBA00022448"/>
    </source>
</evidence>
<protein>
    <submittedName>
        <fullName evidence="8">MFS transporter</fullName>
    </submittedName>
</protein>
<reference evidence="8 9" key="1">
    <citation type="submission" date="2024-03" db="EMBL/GenBank/DDBJ databases">
        <title>Novel species of the genus Variovorax.</title>
        <authorList>
            <person name="Liu Q."/>
            <person name="Xin Y.-H."/>
        </authorList>
    </citation>
    <scope>NUCLEOTIDE SEQUENCE [LARGE SCALE GENOMIC DNA]</scope>
    <source>
        <strain evidence="8 9">KACC 18901</strain>
    </source>
</reference>
<feature type="transmembrane region" description="Helical" evidence="6">
    <location>
        <begin position="53"/>
        <end position="71"/>
    </location>
</feature>
<dbReference type="InterPro" id="IPR044770">
    <property type="entry name" value="MFS_spinster-like"/>
</dbReference>
<feature type="transmembrane region" description="Helical" evidence="6">
    <location>
        <begin position="173"/>
        <end position="192"/>
    </location>
</feature>
<dbReference type="Proteomes" id="UP001367030">
    <property type="component" value="Unassembled WGS sequence"/>
</dbReference>
<comment type="subcellular location">
    <subcellularLocation>
        <location evidence="1">Membrane</location>
        <topology evidence="1">Multi-pass membrane protein</topology>
    </subcellularLocation>
</comment>
<feature type="transmembrane region" description="Helical" evidence="6">
    <location>
        <begin position="260"/>
        <end position="281"/>
    </location>
</feature>
<dbReference type="InterPro" id="IPR036259">
    <property type="entry name" value="MFS_trans_sf"/>
</dbReference>
<feature type="transmembrane region" description="Helical" evidence="6">
    <location>
        <begin position="91"/>
        <end position="112"/>
    </location>
</feature>
<feature type="domain" description="Major facilitator superfamily (MFS) profile" evidence="7">
    <location>
        <begin position="19"/>
        <end position="417"/>
    </location>
</feature>
<feature type="transmembrane region" description="Helical" evidence="6">
    <location>
        <begin position="359"/>
        <end position="379"/>
    </location>
</feature>
<evidence type="ECO:0000256" key="6">
    <source>
        <dbReference type="SAM" id="Phobius"/>
    </source>
</evidence>
<gene>
    <name evidence="8" type="ORF">WKW79_04945</name>
</gene>
<evidence type="ECO:0000259" key="7">
    <source>
        <dbReference type="PROSITE" id="PS50850"/>
    </source>
</evidence>
<dbReference type="EMBL" id="JBBKZS010000002">
    <property type="protein sequence ID" value="MEJ8853901.1"/>
    <property type="molecule type" value="Genomic_DNA"/>
</dbReference>
<dbReference type="PANTHER" id="PTHR23505:SF79">
    <property type="entry name" value="PROTEIN SPINSTER"/>
    <property type="match status" value="1"/>
</dbReference>
<evidence type="ECO:0000256" key="4">
    <source>
        <dbReference type="ARBA" id="ARBA00022989"/>
    </source>
</evidence>
<dbReference type="InterPro" id="IPR020846">
    <property type="entry name" value="MFS_dom"/>
</dbReference>
<dbReference type="Pfam" id="PF07690">
    <property type="entry name" value="MFS_1"/>
    <property type="match status" value="1"/>
</dbReference>
<keyword evidence="9" id="KW-1185">Reference proteome</keyword>
<evidence type="ECO:0000313" key="9">
    <source>
        <dbReference type="Proteomes" id="UP001367030"/>
    </source>
</evidence>
<evidence type="ECO:0000256" key="3">
    <source>
        <dbReference type="ARBA" id="ARBA00022692"/>
    </source>
</evidence>
<proteinExistence type="predicted"/>
<accession>A0ABU8X295</accession>
<feature type="transmembrane region" description="Helical" evidence="6">
    <location>
        <begin position="225"/>
        <end position="248"/>
    </location>
</feature>